<accession>A0A9D1EIW4</accession>
<name>A0A9D1EIW4_9FIRM</name>
<comment type="caution">
    <text evidence="1">The sequence shown here is derived from an EMBL/GenBank/DDBJ whole genome shotgun (WGS) entry which is preliminary data.</text>
</comment>
<proteinExistence type="predicted"/>
<reference evidence="1" key="1">
    <citation type="submission" date="2020-10" db="EMBL/GenBank/DDBJ databases">
        <authorList>
            <person name="Gilroy R."/>
        </authorList>
    </citation>
    <scope>NUCLEOTIDE SEQUENCE</scope>
    <source>
        <strain evidence="1">ChiSxjej1B13-7041</strain>
    </source>
</reference>
<dbReference type="Proteomes" id="UP000886841">
    <property type="component" value="Unassembled WGS sequence"/>
</dbReference>
<sequence>MKDRNEMTEAEEMEWIKDFKREVLKFCGHLETSGDPAWEEEWMKQAEEDKEELWEKISSKIRE</sequence>
<gene>
    <name evidence="1" type="ORF">IAB98_05275</name>
</gene>
<dbReference type="EMBL" id="DVHU01000046">
    <property type="protein sequence ID" value="HIR92810.1"/>
    <property type="molecule type" value="Genomic_DNA"/>
</dbReference>
<organism evidence="1 2">
    <name type="scientific">Candidatus Egerieimonas intestinavium</name>
    <dbReference type="NCBI Taxonomy" id="2840777"/>
    <lineage>
        <taxon>Bacteria</taxon>
        <taxon>Bacillati</taxon>
        <taxon>Bacillota</taxon>
        <taxon>Clostridia</taxon>
        <taxon>Lachnospirales</taxon>
        <taxon>Lachnospiraceae</taxon>
        <taxon>Lachnospiraceae incertae sedis</taxon>
        <taxon>Candidatus Egerieimonas</taxon>
    </lineage>
</organism>
<evidence type="ECO:0000313" key="1">
    <source>
        <dbReference type="EMBL" id="HIR92810.1"/>
    </source>
</evidence>
<dbReference type="AlphaFoldDB" id="A0A9D1EIW4"/>
<protein>
    <submittedName>
        <fullName evidence="1">Uncharacterized protein</fullName>
    </submittedName>
</protein>
<evidence type="ECO:0000313" key="2">
    <source>
        <dbReference type="Proteomes" id="UP000886841"/>
    </source>
</evidence>
<reference evidence="1" key="2">
    <citation type="journal article" date="2021" name="PeerJ">
        <title>Extensive microbial diversity within the chicken gut microbiome revealed by metagenomics and culture.</title>
        <authorList>
            <person name="Gilroy R."/>
            <person name="Ravi A."/>
            <person name="Getino M."/>
            <person name="Pursley I."/>
            <person name="Horton D.L."/>
            <person name="Alikhan N.F."/>
            <person name="Baker D."/>
            <person name="Gharbi K."/>
            <person name="Hall N."/>
            <person name="Watson M."/>
            <person name="Adriaenssens E.M."/>
            <person name="Foster-Nyarko E."/>
            <person name="Jarju S."/>
            <person name="Secka A."/>
            <person name="Antonio M."/>
            <person name="Oren A."/>
            <person name="Chaudhuri R.R."/>
            <person name="La Ragione R."/>
            <person name="Hildebrand F."/>
            <person name="Pallen M.J."/>
        </authorList>
    </citation>
    <scope>NUCLEOTIDE SEQUENCE</scope>
    <source>
        <strain evidence="1">ChiSxjej1B13-7041</strain>
    </source>
</reference>